<accession>A0A9P6DKX9</accession>
<sequence>MNQFVERMLCCSFGDHIDRRIPELCDAKKTRELLDKLRSQADQRSRYGPFANLANHFLNYRKPSGLTFCRKDLTPIQSSVAEHKPVLVLVSTNSPQLKYCAELPRGGFYWNDV</sequence>
<dbReference type="Proteomes" id="UP000886523">
    <property type="component" value="Unassembled WGS sequence"/>
</dbReference>
<evidence type="ECO:0000313" key="2">
    <source>
        <dbReference type="Proteomes" id="UP000886523"/>
    </source>
</evidence>
<proteinExistence type="predicted"/>
<comment type="caution">
    <text evidence="1">The sequence shown here is derived from an EMBL/GenBank/DDBJ whole genome shotgun (WGS) entry which is preliminary data.</text>
</comment>
<organism evidence="1 2">
    <name type="scientific">Hydnum rufescens UP504</name>
    <dbReference type="NCBI Taxonomy" id="1448309"/>
    <lineage>
        <taxon>Eukaryota</taxon>
        <taxon>Fungi</taxon>
        <taxon>Dikarya</taxon>
        <taxon>Basidiomycota</taxon>
        <taxon>Agaricomycotina</taxon>
        <taxon>Agaricomycetes</taxon>
        <taxon>Cantharellales</taxon>
        <taxon>Hydnaceae</taxon>
        <taxon>Hydnum</taxon>
    </lineage>
</organism>
<keyword evidence="2" id="KW-1185">Reference proteome</keyword>
<dbReference type="OrthoDB" id="5569250at2759"/>
<dbReference type="EMBL" id="MU129109">
    <property type="protein sequence ID" value="KAF9506481.1"/>
    <property type="molecule type" value="Genomic_DNA"/>
</dbReference>
<dbReference type="AlphaFoldDB" id="A0A9P6DKX9"/>
<reference evidence="1" key="1">
    <citation type="journal article" date="2020" name="Nat. Commun.">
        <title>Large-scale genome sequencing of mycorrhizal fungi provides insights into the early evolution of symbiotic traits.</title>
        <authorList>
            <person name="Miyauchi S."/>
            <person name="Kiss E."/>
            <person name="Kuo A."/>
            <person name="Drula E."/>
            <person name="Kohler A."/>
            <person name="Sanchez-Garcia M."/>
            <person name="Morin E."/>
            <person name="Andreopoulos B."/>
            <person name="Barry K.W."/>
            <person name="Bonito G."/>
            <person name="Buee M."/>
            <person name="Carver A."/>
            <person name="Chen C."/>
            <person name="Cichocki N."/>
            <person name="Clum A."/>
            <person name="Culley D."/>
            <person name="Crous P.W."/>
            <person name="Fauchery L."/>
            <person name="Girlanda M."/>
            <person name="Hayes R.D."/>
            <person name="Keri Z."/>
            <person name="LaButti K."/>
            <person name="Lipzen A."/>
            <person name="Lombard V."/>
            <person name="Magnuson J."/>
            <person name="Maillard F."/>
            <person name="Murat C."/>
            <person name="Nolan M."/>
            <person name="Ohm R.A."/>
            <person name="Pangilinan J."/>
            <person name="Pereira M.F."/>
            <person name="Perotto S."/>
            <person name="Peter M."/>
            <person name="Pfister S."/>
            <person name="Riley R."/>
            <person name="Sitrit Y."/>
            <person name="Stielow J.B."/>
            <person name="Szollosi G."/>
            <person name="Zifcakova L."/>
            <person name="Stursova M."/>
            <person name="Spatafora J.W."/>
            <person name="Tedersoo L."/>
            <person name="Vaario L.M."/>
            <person name="Yamada A."/>
            <person name="Yan M."/>
            <person name="Wang P."/>
            <person name="Xu J."/>
            <person name="Bruns T."/>
            <person name="Baldrian P."/>
            <person name="Vilgalys R."/>
            <person name="Dunand C."/>
            <person name="Henrissat B."/>
            <person name="Grigoriev I.V."/>
            <person name="Hibbett D."/>
            <person name="Nagy L.G."/>
            <person name="Martin F.M."/>
        </authorList>
    </citation>
    <scope>NUCLEOTIDE SEQUENCE</scope>
    <source>
        <strain evidence="1">UP504</strain>
    </source>
</reference>
<evidence type="ECO:0000313" key="1">
    <source>
        <dbReference type="EMBL" id="KAF9506481.1"/>
    </source>
</evidence>
<name>A0A9P6DKX9_9AGAM</name>
<gene>
    <name evidence="1" type="ORF">BS47DRAFT_428323</name>
</gene>
<protein>
    <submittedName>
        <fullName evidence="1">Uncharacterized protein</fullName>
    </submittedName>
</protein>